<dbReference type="PANTHER" id="PTHR32479:SF17">
    <property type="entry name" value="GLYCOLATE OXIDASE IRON-SULFUR SUBUNIT"/>
    <property type="match status" value="1"/>
</dbReference>
<dbReference type="InterPro" id="IPR012257">
    <property type="entry name" value="Glc_ox_4Fe-4S"/>
</dbReference>
<keyword evidence="5 6" id="KW-0411">Iron-sulfur</keyword>
<comment type="catalytic activity">
    <reaction evidence="6">
        <text>glycolate + A = glyoxylate + AH2</text>
        <dbReference type="Rhea" id="RHEA:21264"/>
        <dbReference type="ChEBI" id="CHEBI:13193"/>
        <dbReference type="ChEBI" id="CHEBI:17499"/>
        <dbReference type="ChEBI" id="CHEBI:29805"/>
        <dbReference type="ChEBI" id="CHEBI:36655"/>
        <dbReference type="EC" id="1.1.99.14"/>
    </reaction>
</comment>
<dbReference type="Pfam" id="PF02754">
    <property type="entry name" value="CCG"/>
    <property type="match status" value="2"/>
</dbReference>
<evidence type="ECO:0000256" key="4">
    <source>
        <dbReference type="ARBA" id="ARBA00023004"/>
    </source>
</evidence>
<comment type="catalytic activity">
    <reaction evidence="6">
        <text>(R)-lactate + A = pyruvate + AH2</text>
        <dbReference type="Rhea" id="RHEA:15089"/>
        <dbReference type="ChEBI" id="CHEBI:13193"/>
        <dbReference type="ChEBI" id="CHEBI:15361"/>
        <dbReference type="ChEBI" id="CHEBI:16004"/>
        <dbReference type="ChEBI" id="CHEBI:17499"/>
    </reaction>
</comment>
<protein>
    <recommendedName>
        <fullName evidence="6">Glycolate oxidase iron-sulfur subunit</fullName>
        <ecNumber evidence="6">1.1.99.14</ecNumber>
    </recommendedName>
</protein>
<feature type="domain" description="4Fe-4S ferredoxin-type" evidence="7">
    <location>
        <begin position="57"/>
        <end position="81"/>
    </location>
</feature>
<dbReference type="EC" id="1.1.99.14" evidence="6"/>
<dbReference type="PROSITE" id="PS51379">
    <property type="entry name" value="4FE4S_FER_2"/>
    <property type="match status" value="2"/>
</dbReference>
<keyword evidence="6" id="KW-0813">Transport</keyword>
<evidence type="ECO:0000313" key="8">
    <source>
        <dbReference type="EMBL" id="USG64433.1"/>
    </source>
</evidence>
<comment type="function">
    <text evidence="6">Component of a complex that catalyzes the oxidation of glycolate to glyoxylate.</text>
</comment>
<dbReference type="InterPro" id="IPR009051">
    <property type="entry name" value="Helical_ferredxn"/>
</dbReference>
<keyword evidence="2 6" id="KW-0479">Metal-binding</keyword>
<evidence type="ECO:0000259" key="7">
    <source>
        <dbReference type="PROSITE" id="PS51379"/>
    </source>
</evidence>
<dbReference type="InterPro" id="IPR004017">
    <property type="entry name" value="Cys_rich_dom"/>
</dbReference>
<dbReference type="PIRSF" id="PIRSF000139">
    <property type="entry name" value="Glc_ox_4Fe-4S"/>
    <property type="match status" value="1"/>
</dbReference>
<gene>
    <name evidence="8" type="ORF">NDK47_20115</name>
</gene>
<dbReference type="Pfam" id="PF13183">
    <property type="entry name" value="Fer4_8"/>
    <property type="match status" value="1"/>
</dbReference>
<name>A0ABY4WE69_9BACL</name>
<evidence type="ECO:0000256" key="6">
    <source>
        <dbReference type="PIRNR" id="PIRNR000139"/>
    </source>
</evidence>
<dbReference type="Proteomes" id="UP001056500">
    <property type="component" value="Chromosome"/>
</dbReference>
<proteinExistence type="predicted"/>
<dbReference type="SUPFAM" id="SSF46548">
    <property type="entry name" value="alpha-helical ferredoxin"/>
    <property type="match status" value="1"/>
</dbReference>
<dbReference type="EMBL" id="CP098755">
    <property type="protein sequence ID" value="USG64433.1"/>
    <property type="molecule type" value="Genomic_DNA"/>
</dbReference>
<keyword evidence="3" id="KW-0677">Repeat</keyword>
<keyword evidence="6" id="KW-0249">Electron transport</keyword>
<evidence type="ECO:0000256" key="1">
    <source>
        <dbReference type="ARBA" id="ARBA00022485"/>
    </source>
</evidence>
<evidence type="ECO:0000313" key="9">
    <source>
        <dbReference type="Proteomes" id="UP001056500"/>
    </source>
</evidence>
<dbReference type="RefSeq" id="WP_251871545.1">
    <property type="nucleotide sequence ID" value="NZ_CP098755.1"/>
</dbReference>
<evidence type="ECO:0000256" key="2">
    <source>
        <dbReference type="ARBA" id="ARBA00022723"/>
    </source>
</evidence>
<comment type="cofactor">
    <cofactor evidence="6">
        <name>[4Fe-4S] cluster</name>
        <dbReference type="ChEBI" id="CHEBI:49883"/>
    </cofactor>
    <text evidence="6">Binds 2 [4Fe-4S] clusters.</text>
</comment>
<dbReference type="PROSITE" id="PS00198">
    <property type="entry name" value="4FE4S_FER_1"/>
    <property type="match status" value="1"/>
</dbReference>
<sequence>MSHSHNHKLPYDETFQCVQCGYCLPACPTYQTMEKETHSPRGRINLVKMAAEGHLTLDELKEPIDLCLGCRACETACPSGVEYGKILEGARDVLASYQERKTSKPMRFAQKVMFQNVFPDSKKLRLAADAIWMYQRTGLQRVAHKGKLTHILPENLWAFEEVLPKVSSPSERRKRPALFHPPTGMAPRFKVAFFKGCIMDAIFEKINRLSMELLALAGCEVIVIPSQTCCGALHAHAGRRDDTMTLAKQNIEAFEKLDVDFIVNNAGGCGAQLVEYHHLFHGDEEWEDRAKALVAKTRDITQVLGQCELPLNKPIPAVVTYQRSCHMTNVQKVTKEPVDLIRQIPGVTFREMANPNMCCGSAGIYNVIHYEESMEVLDVKMGAVKDTQASVIVTTNPGCLLQMKLGVQREGKANEMRAVHLVELLAEACGLADS</sequence>
<keyword evidence="1 6" id="KW-0004">4Fe-4S</keyword>
<organism evidence="8 9">
    <name type="scientific">Brevibacillus ruminantium</name>
    <dbReference type="NCBI Taxonomy" id="2950604"/>
    <lineage>
        <taxon>Bacteria</taxon>
        <taxon>Bacillati</taxon>
        <taxon>Bacillota</taxon>
        <taxon>Bacilli</taxon>
        <taxon>Bacillales</taxon>
        <taxon>Paenibacillaceae</taxon>
        <taxon>Brevibacillus</taxon>
    </lineage>
</organism>
<evidence type="ECO:0000256" key="5">
    <source>
        <dbReference type="ARBA" id="ARBA00023014"/>
    </source>
</evidence>
<dbReference type="InterPro" id="IPR017896">
    <property type="entry name" value="4Fe4S_Fe-S-bd"/>
</dbReference>
<dbReference type="InterPro" id="IPR017900">
    <property type="entry name" value="4Fe4S_Fe_S_CS"/>
</dbReference>
<evidence type="ECO:0000256" key="3">
    <source>
        <dbReference type="ARBA" id="ARBA00022737"/>
    </source>
</evidence>
<keyword evidence="4 6" id="KW-0408">Iron</keyword>
<dbReference type="PANTHER" id="PTHR32479">
    <property type="entry name" value="GLYCOLATE OXIDASE IRON-SULFUR SUBUNIT"/>
    <property type="match status" value="1"/>
</dbReference>
<keyword evidence="9" id="KW-1185">Reference proteome</keyword>
<accession>A0ABY4WE69</accession>
<feature type="domain" description="4Fe-4S ferredoxin-type" evidence="7">
    <location>
        <begin position="7"/>
        <end position="38"/>
    </location>
</feature>
<dbReference type="Gene3D" id="1.10.1060.10">
    <property type="entry name" value="Alpha-helical ferredoxin"/>
    <property type="match status" value="1"/>
</dbReference>
<reference evidence="8" key="1">
    <citation type="submission" date="2022-06" db="EMBL/GenBank/DDBJ databases">
        <title>Genome sequencing of Brevibacillus sp. BB3-R1.</title>
        <authorList>
            <person name="Heo J."/>
            <person name="Lee D."/>
            <person name="Won M."/>
            <person name="Han B.-H."/>
            <person name="Hong S.-B."/>
            <person name="Kwon S.-W."/>
        </authorList>
    </citation>
    <scope>NUCLEOTIDE SEQUENCE</scope>
    <source>
        <strain evidence="8">BB3-R1</strain>
    </source>
</reference>